<feature type="transmembrane region" description="Helical" evidence="8">
    <location>
        <begin position="313"/>
        <end position="336"/>
    </location>
</feature>
<dbReference type="GO" id="GO:0055085">
    <property type="term" value="P:transmembrane transport"/>
    <property type="evidence" value="ECO:0007669"/>
    <property type="project" value="InterPro"/>
</dbReference>
<feature type="transmembrane region" description="Helical" evidence="8">
    <location>
        <begin position="12"/>
        <end position="38"/>
    </location>
</feature>
<keyword evidence="6 8" id="KW-1133">Transmembrane helix</keyword>
<gene>
    <name evidence="10" type="ORF">BN381_130199</name>
</gene>
<evidence type="ECO:0000256" key="7">
    <source>
        <dbReference type="ARBA" id="ARBA00023136"/>
    </source>
</evidence>
<dbReference type="HOGENOM" id="CLU_021838_0_0_11"/>
<dbReference type="PROSITE" id="PS50928">
    <property type="entry name" value="ABC_TM1"/>
    <property type="match status" value="2"/>
</dbReference>
<dbReference type="SUPFAM" id="SSF161098">
    <property type="entry name" value="MetI-like"/>
    <property type="match status" value="2"/>
</dbReference>
<comment type="similarity">
    <text evidence="8">Belongs to the binding-protein-dependent transport system permease family.</text>
</comment>
<dbReference type="Proteomes" id="UP000018291">
    <property type="component" value="Unassembled WGS sequence"/>
</dbReference>
<feature type="domain" description="ABC transmembrane type-1" evidence="9">
    <location>
        <begin position="317"/>
        <end position="509"/>
    </location>
</feature>
<keyword evidence="4" id="KW-0997">Cell inner membrane</keyword>
<evidence type="ECO:0000313" key="10">
    <source>
        <dbReference type="EMBL" id="CCM62641.1"/>
    </source>
</evidence>
<dbReference type="CDD" id="cd06261">
    <property type="entry name" value="TM_PBP2"/>
    <property type="match status" value="2"/>
</dbReference>
<feature type="transmembrane region" description="Helical" evidence="8">
    <location>
        <begin position="435"/>
        <end position="453"/>
    </location>
</feature>
<sequence>MNPRVPRVGSAATALGAVAVAALSLAPVVYLFATGISLGDIRAEFRYAATTSAMVQTLQLVVLVSVLTVGLGVLGAVMVVRTTVAFPRTWTVLLTLPLAVPGFVSAYAAFSAELVFAPQRTWVTSLPGASLVLALSLYPYVFLPCVVALRNIDPALEEMSANLSASRLSRIRHVTLPSLRPALAAGLLIVALHVLAEYGAMVQLGRSTLTTKIMAEMLDYGDYTSARSLSLLLAGFSILVLLGTRLLSPSGSAHRVARGTTRPPTRVRLGRRQVPVQVVALLVPLLAVGPTVLMTVRGLTNVRRSVPVEWGQVISALSSTAGYALVAAAVATVAAFPVSWWINRRPSTASMLTERSVWVAHAIPSAILALALVYLATRLTPSLYKTPTVLVAAYVILFLPLAVGYQRVGLEASRKVYDDVAASLGSHPARSFARVTLPLALPGFMAGAILVGLDAGKELTTTLMLIPFNADTLSTRLWATTNGESLDFTAAAPYAAMLVVLGVVPVVLLVRSTLRHVQDLAG</sequence>
<proteinExistence type="inferred from homology"/>
<dbReference type="AlphaFoldDB" id="R4Z040"/>
<keyword evidence="3" id="KW-1003">Cell membrane</keyword>
<feature type="transmembrane region" description="Helical" evidence="8">
    <location>
        <begin position="130"/>
        <end position="149"/>
    </location>
</feature>
<dbReference type="EMBL" id="CANL01000005">
    <property type="protein sequence ID" value="CCM62641.1"/>
    <property type="molecule type" value="Genomic_DNA"/>
</dbReference>
<dbReference type="InterPro" id="IPR000515">
    <property type="entry name" value="MetI-like"/>
</dbReference>
<evidence type="ECO:0000256" key="4">
    <source>
        <dbReference type="ARBA" id="ARBA00022519"/>
    </source>
</evidence>
<keyword evidence="5 8" id="KW-0812">Transmembrane</keyword>
<comment type="subcellular location">
    <subcellularLocation>
        <location evidence="1">Cell inner membrane</location>
        <topology evidence="1">Multi-pass membrane protein</topology>
    </subcellularLocation>
    <subcellularLocation>
        <location evidence="8">Cell membrane</location>
        <topology evidence="8">Multi-pass membrane protein</topology>
    </subcellularLocation>
</comment>
<keyword evidence="11" id="KW-1185">Reference proteome</keyword>
<feature type="transmembrane region" description="Helical" evidence="8">
    <location>
        <begin position="58"/>
        <end position="80"/>
    </location>
</feature>
<feature type="transmembrane region" description="Helical" evidence="8">
    <location>
        <begin position="357"/>
        <end position="376"/>
    </location>
</feature>
<evidence type="ECO:0000313" key="11">
    <source>
        <dbReference type="Proteomes" id="UP000018291"/>
    </source>
</evidence>
<feature type="transmembrane region" description="Helical" evidence="8">
    <location>
        <begin position="388"/>
        <end position="405"/>
    </location>
</feature>
<dbReference type="OrthoDB" id="5100908at2"/>
<dbReference type="InterPro" id="IPR035906">
    <property type="entry name" value="MetI-like_sf"/>
</dbReference>
<keyword evidence="7 8" id="KW-0472">Membrane</keyword>
<name>R4Z040_9ACTN</name>
<protein>
    <submittedName>
        <fullName evidence="10">Putative Ferric iron ABC transporter permease protein</fullName>
    </submittedName>
</protein>
<comment type="caution">
    <text evidence="10">The sequence shown here is derived from an EMBL/GenBank/DDBJ whole genome shotgun (WGS) entry which is preliminary data.</text>
</comment>
<feature type="transmembrane region" description="Helical" evidence="8">
    <location>
        <begin position="182"/>
        <end position="205"/>
    </location>
</feature>
<dbReference type="Gene3D" id="1.10.3720.10">
    <property type="entry name" value="MetI-like"/>
    <property type="match status" value="2"/>
</dbReference>
<evidence type="ECO:0000259" key="9">
    <source>
        <dbReference type="PROSITE" id="PS50928"/>
    </source>
</evidence>
<evidence type="ECO:0000256" key="6">
    <source>
        <dbReference type="ARBA" id="ARBA00022989"/>
    </source>
</evidence>
<evidence type="ECO:0000256" key="1">
    <source>
        <dbReference type="ARBA" id="ARBA00004429"/>
    </source>
</evidence>
<dbReference type="PANTHER" id="PTHR43357">
    <property type="entry name" value="INNER MEMBRANE ABC TRANSPORTER PERMEASE PROTEIN YDCV"/>
    <property type="match status" value="1"/>
</dbReference>
<evidence type="ECO:0000256" key="3">
    <source>
        <dbReference type="ARBA" id="ARBA00022475"/>
    </source>
</evidence>
<feature type="transmembrane region" description="Helical" evidence="8">
    <location>
        <begin position="491"/>
        <end position="510"/>
    </location>
</feature>
<accession>R4Z040</accession>
<dbReference type="GO" id="GO:0005886">
    <property type="term" value="C:plasma membrane"/>
    <property type="evidence" value="ECO:0007669"/>
    <property type="project" value="UniProtKB-SubCell"/>
</dbReference>
<reference evidence="10 11" key="1">
    <citation type="journal article" date="2013" name="ISME J.">
        <title>Metabolic model for the filamentous 'Candidatus Microthrix parvicella' based on genomic and metagenomic analyses.</title>
        <authorList>
            <person name="Jon McIlroy S."/>
            <person name="Kristiansen R."/>
            <person name="Albertsen M."/>
            <person name="Michael Karst S."/>
            <person name="Rossetti S."/>
            <person name="Lund Nielsen J."/>
            <person name="Tandoi V."/>
            <person name="James Seviour R."/>
            <person name="Nielsen P.H."/>
        </authorList>
    </citation>
    <scope>NUCLEOTIDE SEQUENCE [LARGE SCALE GENOMIC DNA]</scope>
    <source>
        <strain evidence="10 11">RN1</strain>
    </source>
</reference>
<dbReference type="eggNOG" id="COG1178">
    <property type="taxonomic scope" value="Bacteria"/>
</dbReference>
<dbReference type="PANTHER" id="PTHR43357:SF3">
    <property type="entry name" value="FE(3+)-TRANSPORT SYSTEM PERMEASE PROTEIN FBPB 2"/>
    <property type="match status" value="1"/>
</dbReference>
<evidence type="ECO:0000256" key="8">
    <source>
        <dbReference type="RuleBase" id="RU363032"/>
    </source>
</evidence>
<feature type="domain" description="ABC transmembrane type-1" evidence="9">
    <location>
        <begin position="54"/>
        <end position="242"/>
    </location>
</feature>
<feature type="transmembrane region" description="Helical" evidence="8">
    <location>
        <begin position="92"/>
        <end position="110"/>
    </location>
</feature>
<feature type="transmembrane region" description="Helical" evidence="8">
    <location>
        <begin position="274"/>
        <end position="293"/>
    </location>
</feature>
<dbReference type="RefSeq" id="WP_012224184.1">
    <property type="nucleotide sequence ID" value="NZ_HG422565.1"/>
</dbReference>
<keyword evidence="2 8" id="KW-0813">Transport</keyword>
<evidence type="ECO:0000256" key="2">
    <source>
        <dbReference type="ARBA" id="ARBA00022448"/>
    </source>
</evidence>
<dbReference type="Pfam" id="PF00528">
    <property type="entry name" value="BPD_transp_1"/>
    <property type="match status" value="2"/>
</dbReference>
<dbReference type="STRING" id="1229780.BN381_130199"/>
<feature type="transmembrane region" description="Helical" evidence="8">
    <location>
        <begin position="225"/>
        <end position="248"/>
    </location>
</feature>
<organism evidence="10 11">
    <name type="scientific">Candidatus Neomicrothrix parvicella RN1</name>
    <dbReference type="NCBI Taxonomy" id="1229780"/>
    <lineage>
        <taxon>Bacteria</taxon>
        <taxon>Bacillati</taxon>
        <taxon>Actinomycetota</taxon>
        <taxon>Acidimicrobiia</taxon>
        <taxon>Acidimicrobiales</taxon>
        <taxon>Microthrixaceae</taxon>
        <taxon>Candidatus Neomicrothrix</taxon>
    </lineage>
</organism>
<evidence type="ECO:0000256" key="5">
    <source>
        <dbReference type="ARBA" id="ARBA00022692"/>
    </source>
</evidence>